<organism evidence="7 8">
    <name type="scientific">Candidatus Komeilibacteria bacterium CG_4_10_14_0_2_um_filter_37_10</name>
    <dbReference type="NCBI Taxonomy" id="1974470"/>
    <lineage>
        <taxon>Bacteria</taxon>
        <taxon>Candidatus Komeiliibacteriota</taxon>
    </lineage>
</organism>
<dbReference type="Pfam" id="PF04932">
    <property type="entry name" value="Wzy_C"/>
    <property type="match status" value="1"/>
</dbReference>
<feature type="transmembrane region" description="Helical" evidence="5">
    <location>
        <begin position="136"/>
        <end position="154"/>
    </location>
</feature>
<feature type="transmembrane region" description="Helical" evidence="5">
    <location>
        <begin position="285"/>
        <end position="307"/>
    </location>
</feature>
<feature type="transmembrane region" description="Helical" evidence="5">
    <location>
        <begin position="86"/>
        <end position="102"/>
    </location>
</feature>
<feature type="transmembrane region" description="Helical" evidence="5">
    <location>
        <begin position="406"/>
        <end position="426"/>
    </location>
</feature>
<comment type="caution">
    <text evidence="7">The sequence shown here is derived from an EMBL/GenBank/DDBJ whole genome shotgun (WGS) entry which is preliminary data.</text>
</comment>
<evidence type="ECO:0000256" key="5">
    <source>
        <dbReference type="SAM" id="Phobius"/>
    </source>
</evidence>
<evidence type="ECO:0000256" key="2">
    <source>
        <dbReference type="ARBA" id="ARBA00022692"/>
    </source>
</evidence>
<evidence type="ECO:0000256" key="4">
    <source>
        <dbReference type="ARBA" id="ARBA00023136"/>
    </source>
</evidence>
<dbReference type="InterPro" id="IPR051533">
    <property type="entry name" value="WaaL-like"/>
</dbReference>
<evidence type="ECO:0000256" key="3">
    <source>
        <dbReference type="ARBA" id="ARBA00022989"/>
    </source>
</evidence>
<dbReference type="EMBL" id="PFPO01000094">
    <property type="protein sequence ID" value="PIZ98334.1"/>
    <property type="molecule type" value="Genomic_DNA"/>
</dbReference>
<gene>
    <name evidence="7" type="ORF">COX77_04955</name>
</gene>
<comment type="subcellular location">
    <subcellularLocation>
        <location evidence="1">Membrane</location>
        <topology evidence="1">Multi-pass membrane protein</topology>
    </subcellularLocation>
</comment>
<feature type="transmembrane region" description="Helical" evidence="5">
    <location>
        <begin position="108"/>
        <end position="124"/>
    </location>
</feature>
<dbReference type="Proteomes" id="UP000230405">
    <property type="component" value="Unassembled WGS sequence"/>
</dbReference>
<dbReference type="GO" id="GO:0016020">
    <property type="term" value="C:membrane"/>
    <property type="evidence" value="ECO:0007669"/>
    <property type="project" value="UniProtKB-SubCell"/>
</dbReference>
<name>A0A2M7VD30_9BACT</name>
<feature type="transmembrane region" description="Helical" evidence="5">
    <location>
        <begin position="197"/>
        <end position="217"/>
    </location>
</feature>
<dbReference type="InterPro" id="IPR007016">
    <property type="entry name" value="O-antigen_ligase-rel_domated"/>
</dbReference>
<feature type="transmembrane region" description="Helical" evidence="5">
    <location>
        <begin position="12"/>
        <end position="32"/>
    </location>
</feature>
<feature type="domain" description="O-antigen ligase-related" evidence="6">
    <location>
        <begin position="242"/>
        <end position="387"/>
    </location>
</feature>
<feature type="transmembrane region" description="Helical" evidence="5">
    <location>
        <begin position="229"/>
        <end position="249"/>
    </location>
</feature>
<proteinExistence type="predicted"/>
<accession>A0A2M7VD30</accession>
<evidence type="ECO:0000259" key="6">
    <source>
        <dbReference type="Pfam" id="PF04932"/>
    </source>
</evidence>
<dbReference type="PANTHER" id="PTHR37422:SF17">
    <property type="entry name" value="O-ANTIGEN LIGASE"/>
    <property type="match status" value="1"/>
</dbReference>
<feature type="transmembrane region" description="Helical" evidence="5">
    <location>
        <begin position="44"/>
        <end position="65"/>
    </location>
</feature>
<sequence length="448" mass="52018">MIKERAKKIAEYLFCLLIFLLPWSTRWIYLPAFLNGQYWEYGTLSLYVTELFFAVLAIFVIGIFWSKIVVQSSDLSWSRIKRQDKLVLLFIVYLLFNLWLSLHQAISWQYFTWLLQGMAMFYLWRLLSNIWQKANYSLLAAGLVQSTLAIWQFLEQRVSANKWLGMAEHLVTTPGASVVEGAGRFLRAYGSFSHPNILGGFLALVIIVNIYWLWRFYQQSGVITRSSHYRQVIHYLFLVSSLMISSYALCLTFARSAWLALGVGLIFLAITTYRRQSKVETIIGVKILITILLVIVLFISVNSQLFFSRFSGQSRLEVMSNQQRYTALVEVKSVIVHNLLLGVGLGNYTTYGYWLNQTHAAWDYQPAHNLYLLVWSEIGLIGLLILLGFILLVIKSLWPIDTVEKRIKLCLAITLLLIGLFDHYWWSLYNGIIIWWLAWGWINHANKE</sequence>
<reference evidence="8" key="1">
    <citation type="submission" date="2017-09" db="EMBL/GenBank/DDBJ databases">
        <title>Depth-based differentiation of microbial function through sediment-hosted aquifers and enrichment of novel symbionts in the deep terrestrial subsurface.</title>
        <authorList>
            <person name="Probst A.J."/>
            <person name="Ladd B."/>
            <person name="Jarett J.K."/>
            <person name="Geller-Mcgrath D.E."/>
            <person name="Sieber C.M.K."/>
            <person name="Emerson J.B."/>
            <person name="Anantharaman K."/>
            <person name="Thomas B.C."/>
            <person name="Malmstrom R."/>
            <person name="Stieglmeier M."/>
            <person name="Klingl A."/>
            <person name="Woyke T."/>
            <person name="Ryan C.M."/>
            <person name="Banfield J.F."/>
        </authorList>
    </citation>
    <scope>NUCLEOTIDE SEQUENCE [LARGE SCALE GENOMIC DNA]</scope>
</reference>
<feature type="transmembrane region" description="Helical" evidence="5">
    <location>
        <begin position="372"/>
        <end position="394"/>
    </location>
</feature>
<dbReference type="AlphaFoldDB" id="A0A2M7VD30"/>
<evidence type="ECO:0000313" key="7">
    <source>
        <dbReference type="EMBL" id="PIZ98334.1"/>
    </source>
</evidence>
<dbReference type="PANTHER" id="PTHR37422">
    <property type="entry name" value="TEICHURONIC ACID BIOSYNTHESIS PROTEIN TUAE"/>
    <property type="match status" value="1"/>
</dbReference>
<keyword evidence="4 5" id="KW-0472">Membrane</keyword>
<keyword evidence="2 5" id="KW-0812">Transmembrane</keyword>
<protein>
    <recommendedName>
        <fullName evidence="6">O-antigen ligase-related domain-containing protein</fullName>
    </recommendedName>
</protein>
<evidence type="ECO:0000256" key="1">
    <source>
        <dbReference type="ARBA" id="ARBA00004141"/>
    </source>
</evidence>
<keyword evidence="3 5" id="KW-1133">Transmembrane helix</keyword>
<evidence type="ECO:0000313" key="8">
    <source>
        <dbReference type="Proteomes" id="UP000230405"/>
    </source>
</evidence>